<dbReference type="Proteomes" id="UP000054564">
    <property type="component" value="Unassembled WGS sequence"/>
</dbReference>
<dbReference type="AlphaFoldDB" id="A0A0L0VKV3"/>
<gene>
    <name evidence="1" type="ORF">PSTG_06935</name>
</gene>
<evidence type="ECO:0000313" key="2">
    <source>
        <dbReference type="Proteomes" id="UP000054564"/>
    </source>
</evidence>
<evidence type="ECO:0000313" key="1">
    <source>
        <dbReference type="EMBL" id="KNE99846.1"/>
    </source>
</evidence>
<accession>A0A0L0VKV3</accession>
<name>A0A0L0VKV3_9BASI</name>
<keyword evidence="2" id="KW-1185">Reference proteome</keyword>
<organism evidence="1 2">
    <name type="scientific">Puccinia striiformis f. sp. tritici PST-78</name>
    <dbReference type="NCBI Taxonomy" id="1165861"/>
    <lineage>
        <taxon>Eukaryota</taxon>
        <taxon>Fungi</taxon>
        <taxon>Dikarya</taxon>
        <taxon>Basidiomycota</taxon>
        <taxon>Pucciniomycotina</taxon>
        <taxon>Pucciniomycetes</taxon>
        <taxon>Pucciniales</taxon>
        <taxon>Pucciniaceae</taxon>
        <taxon>Puccinia</taxon>
    </lineage>
</organism>
<proteinExistence type="predicted"/>
<reference evidence="2" key="1">
    <citation type="submission" date="2014-03" db="EMBL/GenBank/DDBJ databases">
        <title>The Genome Sequence of Puccinia striiformis f. sp. tritici PST-78.</title>
        <authorList>
            <consortium name="The Broad Institute Genome Sequencing Platform"/>
            <person name="Cuomo C."/>
            <person name="Hulbert S."/>
            <person name="Chen X."/>
            <person name="Walker B."/>
            <person name="Young S.K."/>
            <person name="Zeng Q."/>
            <person name="Gargeya S."/>
            <person name="Fitzgerald M."/>
            <person name="Haas B."/>
            <person name="Abouelleil A."/>
            <person name="Alvarado L."/>
            <person name="Arachchi H.M."/>
            <person name="Berlin A.M."/>
            <person name="Chapman S.B."/>
            <person name="Goldberg J."/>
            <person name="Griggs A."/>
            <person name="Gujja S."/>
            <person name="Hansen M."/>
            <person name="Howarth C."/>
            <person name="Imamovic A."/>
            <person name="Larimer J."/>
            <person name="McCowan C."/>
            <person name="Montmayeur A."/>
            <person name="Murphy C."/>
            <person name="Neiman D."/>
            <person name="Pearson M."/>
            <person name="Priest M."/>
            <person name="Roberts A."/>
            <person name="Saif S."/>
            <person name="Shea T."/>
            <person name="Sisk P."/>
            <person name="Sykes S."/>
            <person name="Wortman J."/>
            <person name="Nusbaum C."/>
            <person name="Birren B."/>
        </authorList>
    </citation>
    <scope>NUCLEOTIDE SEQUENCE [LARGE SCALE GENOMIC DNA]</scope>
    <source>
        <strain evidence="2">race PST-78</strain>
    </source>
</reference>
<dbReference type="STRING" id="1165861.A0A0L0VKV3"/>
<sequence length="57" mass="6281">QSDEHVHHLQALQHLLVLAAELRCLIACAVDQKGQLIFLPVKLSQVEFQVHAGLNAS</sequence>
<comment type="caution">
    <text evidence="1">The sequence shown here is derived from an EMBL/GenBank/DDBJ whole genome shotgun (WGS) entry which is preliminary data.</text>
</comment>
<dbReference type="EMBL" id="AJIL01000042">
    <property type="protein sequence ID" value="KNE99846.1"/>
    <property type="molecule type" value="Genomic_DNA"/>
</dbReference>
<protein>
    <submittedName>
        <fullName evidence="1">Uncharacterized protein</fullName>
    </submittedName>
</protein>
<feature type="non-terminal residue" evidence="1">
    <location>
        <position position="1"/>
    </location>
</feature>